<proteinExistence type="predicted"/>
<dbReference type="AlphaFoldDB" id="W7MGR7"/>
<name>W7MGR7_GIBM7</name>
<reference evidence="1" key="2">
    <citation type="submission" date="2013-11" db="EMBL/GenBank/DDBJ databases">
        <authorList>
            <consortium name="The Broad Institute Genome Sequencing Platform"/>
            <person name="Ma L.-J."/>
            <person name="Corby-Kistler H."/>
            <person name="Broz K."/>
            <person name="Gale L.R."/>
            <person name="Jonkers W."/>
            <person name="O'Donnell K."/>
            <person name="Ploetz R."/>
            <person name="Steinberg C."/>
            <person name="Schwartz D.C."/>
            <person name="VanEtten H."/>
            <person name="Zhou S."/>
            <person name="Young S.K."/>
            <person name="Zeng Q."/>
            <person name="Gargeya S."/>
            <person name="Fitzgerald M."/>
            <person name="Abouelleil A."/>
            <person name="Alvarado L."/>
            <person name="Chapman S.B."/>
            <person name="Gainer-Dewar J."/>
            <person name="Goldberg J."/>
            <person name="Griggs A."/>
            <person name="Gujja S."/>
            <person name="Hansen M."/>
            <person name="Howarth C."/>
            <person name="Imamovic A."/>
            <person name="Ireland A."/>
            <person name="Larimer J."/>
            <person name="McCowan C."/>
            <person name="Murphy C."/>
            <person name="Pearson M."/>
            <person name="Poon T.W."/>
            <person name="Priest M."/>
            <person name="Roberts A."/>
            <person name="Saif S."/>
            <person name="Shea T."/>
            <person name="Sykes S."/>
            <person name="Wortman J."/>
            <person name="Nusbaum C."/>
            <person name="Birren B."/>
        </authorList>
    </citation>
    <scope>NUCLEOTIDE SEQUENCE</scope>
    <source>
        <strain evidence="1">7600</strain>
    </source>
</reference>
<evidence type="ECO:0000313" key="2">
    <source>
        <dbReference type="Proteomes" id="UP000009096"/>
    </source>
</evidence>
<dbReference type="VEuPathDB" id="FungiDB:FVEG_15607"/>
<dbReference type="GeneID" id="30072483"/>
<evidence type="ECO:0000313" key="1">
    <source>
        <dbReference type="EMBL" id="EWG43977.1"/>
    </source>
</evidence>
<organism evidence="1 2">
    <name type="scientific">Gibberella moniliformis (strain M3125 / FGSC 7600)</name>
    <name type="common">Maize ear and stalk rot fungus</name>
    <name type="synonym">Fusarium verticillioides</name>
    <dbReference type="NCBI Taxonomy" id="334819"/>
    <lineage>
        <taxon>Eukaryota</taxon>
        <taxon>Fungi</taxon>
        <taxon>Dikarya</taxon>
        <taxon>Ascomycota</taxon>
        <taxon>Pezizomycotina</taxon>
        <taxon>Sordariomycetes</taxon>
        <taxon>Hypocreomycetidae</taxon>
        <taxon>Hypocreales</taxon>
        <taxon>Nectriaceae</taxon>
        <taxon>Fusarium</taxon>
        <taxon>Fusarium fujikuroi species complex</taxon>
    </lineage>
</organism>
<dbReference type="RefSeq" id="XP_018750168.1">
    <property type="nucleotide sequence ID" value="XM_018904789.1"/>
</dbReference>
<accession>W7MGR7</accession>
<dbReference type="EMBL" id="DS022247">
    <property type="protein sequence ID" value="EWG43977.1"/>
    <property type="molecule type" value="Genomic_DNA"/>
</dbReference>
<reference evidence="1 2" key="1">
    <citation type="journal article" date="2010" name="Nature">
        <title>Comparative genomics reveals mobile pathogenicity chromosomes in Fusarium.</title>
        <authorList>
            <person name="Ma L.J."/>
            <person name="van der Does H.C."/>
            <person name="Borkovich K.A."/>
            <person name="Coleman J.J."/>
            <person name="Daboussi M.J."/>
            <person name="Di Pietro A."/>
            <person name="Dufresne M."/>
            <person name="Freitag M."/>
            <person name="Grabherr M."/>
            <person name="Henrissat B."/>
            <person name="Houterman P.M."/>
            <person name="Kang S."/>
            <person name="Shim W.B."/>
            <person name="Woloshuk C."/>
            <person name="Xie X."/>
            <person name="Xu J.R."/>
            <person name="Antoniw J."/>
            <person name="Baker S.E."/>
            <person name="Bluhm B.H."/>
            <person name="Breakspear A."/>
            <person name="Brown D.W."/>
            <person name="Butchko R.A."/>
            <person name="Chapman S."/>
            <person name="Coulson R."/>
            <person name="Coutinho P.M."/>
            <person name="Danchin E.G."/>
            <person name="Diener A."/>
            <person name="Gale L.R."/>
            <person name="Gardiner D.M."/>
            <person name="Goff S."/>
            <person name="Hammond-Kosack K.E."/>
            <person name="Hilburn K."/>
            <person name="Hua-Van A."/>
            <person name="Jonkers W."/>
            <person name="Kazan K."/>
            <person name="Kodira C.D."/>
            <person name="Koehrsen M."/>
            <person name="Kumar L."/>
            <person name="Lee Y.H."/>
            <person name="Li L."/>
            <person name="Manners J.M."/>
            <person name="Miranda-Saavedra D."/>
            <person name="Mukherjee M."/>
            <person name="Park G."/>
            <person name="Park J."/>
            <person name="Park S.Y."/>
            <person name="Proctor R.H."/>
            <person name="Regev A."/>
            <person name="Ruiz-Roldan M.C."/>
            <person name="Sain D."/>
            <person name="Sakthikumar S."/>
            <person name="Sykes S."/>
            <person name="Schwartz D.C."/>
            <person name="Turgeon B.G."/>
            <person name="Wapinski I."/>
            <person name="Yoder O."/>
            <person name="Young S."/>
            <person name="Zeng Q."/>
            <person name="Zhou S."/>
            <person name="Galagan J."/>
            <person name="Cuomo C.A."/>
            <person name="Kistler H.C."/>
            <person name="Rep M."/>
        </authorList>
    </citation>
    <scope>NUCLEOTIDE SEQUENCE [LARGE SCALE GENOMIC DNA]</scope>
    <source>
        <strain evidence="1">7600</strain>
        <strain evidence="2">M3125 / FGSC 7600</strain>
    </source>
</reference>
<dbReference type="RefSeq" id="XP_018750169.1">
    <property type="nucleotide sequence ID" value="XM_018904790.1"/>
</dbReference>
<dbReference type="KEGG" id="fvr:FVEG_15607"/>
<sequence length="119" mass="13532">MSIMRRSWSLSQVLGEWPGRGNLCAILRSPGVQRKISIQQSLTEISLRWPHIGRSNYPNSVLREITNPAELTEAQRKGRGAITSSDLGLDRTQPRSHAVRGLTYQRYYYSCSELLLECI</sequence>
<protein>
    <submittedName>
        <fullName evidence="1">Uncharacterized protein</fullName>
    </submittedName>
</protein>
<dbReference type="Proteomes" id="UP000009096">
    <property type="component" value="Chromosome 3"/>
</dbReference>
<dbReference type="EMBL" id="DS022247">
    <property type="protein sequence ID" value="EWG43978.1"/>
    <property type="molecule type" value="Genomic_DNA"/>
</dbReference>
<keyword evidence="2" id="KW-1185">Reference proteome</keyword>
<gene>
    <name evidence="1" type="ORF">FVEG_15607</name>
</gene>